<dbReference type="GO" id="GO:0005506">
    <property type="term" value="F:iron ion binding"/>
    <property type="evidence" value="ECO:0007669"/>
    <property type="project" value="InterPro"/>
</dbReference>
<dbReference type="PANTHER" id="PTHR24291">
    <property type="entry name" value="CYTOCHROME P450 FAMILY 4"/>
    <property type="match status" value="1"/>
</dbReference>
<dbReference type="CDD" id="cd11046">
    <property type="entry name" value="CYP97"/>
    <property type="match status" value="1"/>
</dbReference>
<proteinExistence type="inferred from homology"/>
<evidence type="ECO:0000256" key="8">
    <source>
        <dbReference type="SAM" id="Phobius"/>
    </source>
</evidence>
<evidence type="ECO:0000256" key="5">
    <source>
        <dbReference type="ARBA" id="ARBA00023004"/>
    </source>
</evidence>
<evidence type="ECO:0000256" key="6">
    <source>
        <dbReference type="ARBA" id="ARBA00023033"/>
    </source>
</evidence>
<comment type="cofactor">
    <cofactor evidence="7">
        <name>heme</name>
        <dbReference type="ChEBI" id="CHEBI:30413"/>
    </cofactor>
</comment>
<feature type="chain" id="PRO_5009192979" evidence="9">
    <location>
        <begin position="25"/>
        <end position="741"/>
    </location>
</feature>
<dbReference type="InterPro" id="IPR036396">
    <property type="entry name" value="Cyt_P450_sf"/>
</dbReference>
<keyword evidence="4" id="KW-0560">Oxidoreductase</keyword>
<gene>
    <name evidence="10" type="primary">LTL2</name>
    <name evidence="10" type="ORF">FRACYDRAFT_209190</name>
</gene>
<protein>
    <submittedName>
        <fullName evidence="10">Cytochrome P450, carotenoid hydroxylase</fullName>
    </submittedName>
</protein>
<dbReference type="KEGG" id="fcy:FRACYDRAFT_209190"/>
<dbReference type="PRINTS" id="PR00465">
    <property type="entry name" value="EP450IV"/>
</dbReference>
<dbReference type="InterPro" id="IPR050196">
    <property type="entry name" value="Cytochrome_P450_Monoox"/>
</dbReference>
<dbReference type="GO" id="GO:0004497">
    <property type="term" value="F:monooxygenase activity"/>
    <property type="evidence" value="ECO:0007669"/>
    <property type="project" value="UniProtKB-KW"/>
</dbReference>
<evidence type="ECO:0000256" key="7">
    <source>
        <dbReference type="PIRSR" id="PIRSR602403-1"/>
    </source>
</evidence>
<evidence type="ECO:0000256" key="4">
    <source>
        <dbReference type="ARBA" id="ARBA00023002"/>
    </source>
</evidence>
<feature type="signal peptide" evidence="9">
    <location>
        <begin position="1"/>
        <end position="24"/>
    </location>
</feature>
<dbReference type="InParanoid" id="A0A1E7FD61"/>
<keyword evidence="8" id="KW-0472">Membrane</keyword>
<keyword evidence="11" id="KW-1185">Reference proteome</keyword>
<comment type="similarity">
    <text evidence="1">Belongs to the cytochrome P450 family.</text>
</comment>
<dbReference type="EMBL" id="KV784359">
    <property type="protein sequence ID" value="OEU16005.1"/>
    <property type="molecule type" value="Genomic_DNA"/>
</dbReference>
<dbReference type="AlphaFoldDB" id="A0A1E7FD61"/>
<feature type="transmembrane region" description="Helical" evidence="8">
    <location>
        <begin position="202"/>
        <end position="226"/>
    </location>
</feature>
<accession>A0A1E7FD61</accession>
<dbReference type="PRINTS" id="PR00385">
    <property type="entry name" value="P450"/>
</dbReference>
<evidence type="ECO:0000256" key="1">
    <source>
        <dbReference type="ARBA" id="ARBA00010617"/>
    </source>
</evidence>
<dbReference type="PROSITE" id="PS00086">
    <property type="entry name" value="CYTOCHROME_P450"/>
    <property type="match status" value="1"/>
</dbReference>
<keyword evidence="8" id="KW-0812">Transmembrane</keyword>
<keyword evidence="9" id="KW-0732">Signal</keyword>
<feature type="binding site" description="axial binding residue" evidence="7">
    <location>
        <position position="638"/>
    </location>
    <ligand>
        <name>heme</name>
        <dbReference type="ChEBI" id="CHEBI:30413"/>
    </ligand>
    <ligandPart>
        <name>Fe</name>
        <dbReference type="ChEBI" id="CHEBI:18248"/>
    </ligandPart>
</feature>
<dbReference type="InterPro" id="IPR017972">
    <property type="entry name" value="Cyt_P450_CS"/>
</dbReference>
<keyword evidence="3 7" id="KW-0479">Metal-binding</keyword>
<organism evidence="10 11">
    <name type="scientific">Fragilariopsis cylindrus CCMP1102</name>
    <dbReference type="NCBI Taxonomy" id="635003"/>
    <lineage>
        <taxon>Eukaryota</taxon>
        <taxon>Sar</taxon>
        <taxon>Stramenopiles</taxon>
        <taxon>Ochrophyta</taxon>
        <taxon>Bacillariophyta</taxon>
        <taxon>Bacillariophyceae</taxon>
        <taxon>Bacillariophycidae</taxon>
        <taxon>Bacillariales</taxon>
        <taxon>Bacillariaceae</taxon>
        <taxon>Fragilariopsis</taxon>
    </lineage>
</organism>
<dbReference type="Pfam" id="PF00067">
    <property type="entry name" value="p450"/>
    <property type="match status" value="1"/>
</dbReference>
<keyword evidence="8" id="KW-1133">Transmembrane helix</keyword>
<sequence>MRIISPSALYTFIAISSLAISSDGFVPKSQNSASIRLHVSGLEKEQKIETEDDVTVVDEIPLYVPIVNIPNRLKISGKGVPNRKDKVQLIDTTTYEASLIKNWDIDPSRQKGFDWEIEKARRYAAGLRMREDGAWVKKPSLFEFLVSKHRINNGSITGPSPVNVMDVAFLFAVTILSYLGLGPAFGMAAVPTAVIQKYEGSMLSFITGVLGGDLQTMAGGPLFLLLNKYFLENGPIFNLSFGPKSFLVISDPVMAKHILRTAPADQYCKGMLADILEPIMGKGLIPADPATWKVRRRAVVPAFHKRWLKRMITLFNERAEILCDDLTRKEGTVIDMEERFCSVTLDIIGKAVFDYDFGSVTKESPIIKAVYRVLREAEHRSSSFIPYWNLPYADQWMGGQVEFRTDMTMLDDILAKLINRAVSTRSELTVEELEDRDNAEDPSLLRFLVDMRGEDVSSTVLRDDLMTMLIAGHETTAAMLTWTLFELAQGEPGMFEEIQNEVRTVLKDKDRPDYDDVVAMKKLRYALIEGLRLYPEPPVLIRRARTEDILPQGSSVMKDGIKVLRGTDIFVSTWNLHRSPELWENPLTFDPTRWERSFKNPNVKGWAGYDPDKVSGLYPSENAADFAFMPFGGGSRKCVGDQFAMLEAAVTFSVIIKNFNFEFEGSPEDVGMQTGATIHTMNGLRMRQTRVKKDDPLPSTDGWWEKQHLKRGLSSNGRAYQSKEEVEHTKFTEITDLLTLE</sequence>
<evidence type="ECO:0000256" key="9">
    <source>
        <dbReference type="SAM" id="SignalP"/>
    </source>
</evidence>
<dbReference type="SUPFAM" id="SSF48264">
    <property type="entry name" value="Cytochrome P450"/>
    <property type="match status" value="1"/>
</dbReference>
<feature type="transmembrane region" description="Helical" evidence="8">
    <location>
        <begin position="167"/>
        <end position="190"/>
    </location>
</feature>
<dbReference type="Gene3D" id="1.10.630.10">
    <property type="entry name" value="Cytochrome P450"/>
    <property type="match status" value="1"/>
</dbReference>
<dbReference type="GO" id="GO:0016705">
    <property type="term" value="F:oxidoreductase activity, acting on paired donors, with incorporation or reduction of molecular oxygen"/>
    <property type="evidence" value="ECO:0007669"/>
    <property type="project" value="InterPro"/>
</dbReference>
<dbReference type="OrthoDB" id="1470350at2759"/>
<keyword evidence="5 7" id="KW-0408">Iron</keyword>
<evidence type="ECO:0000256" key="2">
    <source>
        <dbReference type="ARBA" id="ARBA00022617"/>
    </source>
</evidence>
<evidence type="ECO:0000313" key="11">
    <source>
        <dbReference type="Proteomes" id="UP000095751"/>
    </source>
</evidence>
<dbReference type="InterPro" id="IPR002403">
    <property type="entry name" value="Cyt_P450_E_grp-IV"/>
</dbReference>
<dbReference type="PANTHER" id="PTHR24291:SF50">
    <property type="entry name" value="BIFUNCTIONAL ALBAFLAVENONE MONOOXYGENASE_TERPENE SYNTHASE"/>
    <property type="match status" value="1"/>
</dbReference>
<dbReference type="Proteomes" id="UP000095751">
    <property type="component" value="Unassembled WGS sequence"/>
</dbReference>
<name>A0A1E7FD61_9STRA</name>
<dbReference type="InterPro" id="IPR001128">
    <property type="entry name" value="Cyt_P450"/>
</dbReference>
<keyword evidence="2 7" id="KW-0349">Heme</keyword>
<evidence type="ECO:0000313" key="10">
    <source>
        <dbReference type="EMBL" id="OEU16005.1"/>
    </source>
</evidence>
<keyword evidence="6" id="KW-0503">Monooxygenase</keyword>
<dbReference type="GO" id="GO:0020037">
    <property type="term" value="F:heme binding"/>
    <property type="evidence" value="ECO:0007669"/>
    <property type="project" value="InterPro"/>
</dbReference>
<evidence type="ECO:0000256" key="3">
    <source>
        <dbReference type="ARBA" id="ARBA00022723"/>
    </source>
</evidence>
<reference evidence="10 11" key="1">
    <citation type="submission" date="2016-09" db="EMBL/GenBank/DDBJ databases">
        <title>Extensive genetic diversity and differential bi-allelic expression allows diatom success in the polar Southern Ocean.</title>
        <authorList>
            <consortium name="DOE Joint Genome Institute"/>
            <person name="Mock T."/>
            <person name="Otillar R.P."/>
            <person name="Strauss J."/>
            <person name="Dupont C."/>
            <person name="Frickenhaus S."/>
            <person name="Maumus F."/>
            <person name="Mcmullan M."/>
            <person name="Sanges R."/>
            <person name="Schmutz J."/>
            <person name="Toseland A."/>
            <person name="Valas R."/>
            <person name="Veluchamy A."/>
            <person name="Ward B.J."/>
            <person name="Allen A."/>
            <person name="Barry K."/>
            <person name="Falciatore A."/>
            <person name="Ferrante M."/>
            <person name="Fortunato A.E."/>
            <person name="Gloeckner G."/>
            <person name="Gruber A."/>
            <person name="Hipkin R."/>
            <person name="Janech M."/>
            <person name="Kroth P."/>
            <person name="Leese F."/>
            <person name="Lindquist E."/>
            <person name="Lyon B.R."/>
            <person name="Martin J."/>
            <person name="Mayer C."/>
            <person name="Parker M."/>
            <person name="Quesneville H."/>
            <person name="Raymond J."/>
            <person name="Uhlig C."/>
            <person name="Valentin K.U."/>
            <person name="Worden A.Z."/>
            <person name="Armbrust E.V."/>
            <person name="Bowler C."/>
            <person name="Green B."/>
            <person name="Moulton V."/>
            <person name="Van Oosterhout C."/>
            <person name="Grigoriev I."/>
        </authorList>
    </citation>
    <scope>NUCLEOTIDE SEQUENCE [LARGE SCALE GENOMIC DNA]</scope>
    <source>
        <strain evidence="10 11">CCMP1102</strain>
    </source>
</reference>